<dbReference type="CDD" id="cd20183">
    <property type="entry name" value="M34_PPEP"/>
    <property type="match status" value="1"/>
</dbReference>
<comment type="subcellular location">
    <subcellularLocation>
        <location evidence="1">Secreted</location>
    </subcellularLocation>
</comment>
<feature type="transmembrane region" description="Helical" evidence="3">
    <location>
        <begin position="7"/>
        <end position="27"/>
    </location>
</feature>
<dbReference type="InterPro" id="IPR014781">
    <property type="entry name" value="Anthrax_toxin_lethal/edema_N/C"/>
</dbReference>
<reference evidence="5 6" key="1">
    <citation type="submission" date="2016-02" db="EMBL/GenBank/DDBJ databases">
        <title>Genome sequence of Clostridium colicanis DSM 13634.</title>
        <authorList>
            <person name="Poehlein A."/>
            <person name="Daniel R."/>
        </authorList>
    </citation>
    <scope>NUCLEOTIDE SEQUENCE [LARGE SCALE GENOMIC DNA]</scope>
    <source>
        <strain evidence="5 6">DSM 13634</strain>
    </source>
</reference>
<comment type="caution">
    <text evidence="5">The sequence shown here is derived from an EMBL/GenBank/DDBJ whole genome shotgun (WGS) entry which is preliminary data.</text>
</comment>
<feature type="domain" description="ATLF-like" evidence="4">
    <location>
        <begin position="55"/>
        <end position="247"/>
    </location>
</feature>
<evidence type="ECO:0000256" key="3">
    <source>
        <dbReference type="SAM" id="Phobius"/>
    </source>
</evidence>
<keyword evidence="3" id="KW-1133">Transmembrane helix</keyword>
<evidence type="ECO:0000313" key="6">
    <source>
        <dbReference type="Proteomes" id="UP000075374"/>
    </source>
</evidence>
<dbReference type="PATRIC" id="fig|1121305.3.peg.1894"/>
<dbReference type="Proteomes" id="UP000075374">
    <property type="component" value="Unassembled WGS sequence"/>
</dbReference>
<dbReference type="PROSITE" id="PS51995">
    <property type="entry name" value="ATLF"/>
    <property type="match status" value="1"/>
</dbReference>
<evidence type="ECO:0000259" key="4">
    <source>
        <dbReference type="PROSITE" id="PS51995"/>
    </source>
</evidence>
<dbReference type="SUPFAM" id="SSF55486">
    <property type="entry name" value="Metalloproteases ('zincins'), catalytic domain"/>
    <property type="match status" value="1"/>
</dbReference>
<protein>
    <recommendedName>
        <fullName evidence="4">ATLF-like domain-containing protein</fullName>
    </recommendedName>
</protein>
<dbReference type="EMBL" id="LTBB01000010">
    <property type="protein sequence ID" value="KYH28398.1"/>
    <property type="molecule type" value="Genomic_DNA"/>
</dbReference>
<evidence type="ECO:0000313" key="5">
    <source>
        <dbReference type="EMBL" id="KYH28398.1"/>
    </source>
</evidence>
<dbReference type="GO" id="GO:0005576">
    <property type="term" value="C:extracellular region"/>
    <property type="evidence" value="ECO:0007669"/>
    <property type="project" value="UniProtKB-SubCell"/>
</dbReference>
<gene>
    <name evidence="5" type="ORF">CLCOL_18900</name>
</gene>
<dbReference type="GO" id="GO:0008237">
    <property type="term" value="F:metallopeptidase activity"/>
    <property type="evidence" value="ECO:0007669"/>
    <property type="project" value="InterPro"/>
</dbReference>
<keyword evidence="3" id="KW-0812">Transmembrane</keyword>
<accession>A0A151ALA2</accession>
<keyword evidence="2" id="KW-0964">Secreted</keyword>
<dbReference type="RefSeq" id="WP_207644355.1">
    <property type="nucleotide sequence ID" value="NZ_LTBB01000010.1"/>
</dbReference>
<dbReference type="AlphaFoldDB" id="A0A151ALA2"/>
<keyword evidence="3" id="KW-0472">Membrane</keyword>
<dbReference type="Gene3D" id="3.40.390.10">
    <property type="entry name" value="Collagenase (Catalytic Domain)"/>
    <property type="match status" value="1"/>
</dbReference>
<name>A0A151ALA2_9CLOT</name>
<organism evidence="5 6">
    <name type="scientific">Clostridium colicanis DSM 13634</name>
    <dbReference type="NCBI Taxonomy" id="1121305"/>
    <lineage>
        <taxon>Bacteria</taxon>
        <taxon>Bacillati</taxon>
        <taxon>Bacillota</taxon>
        <taxon>Clostridia</taxon>
        <taxon>Eubacteriales</taxon>
        <taxon>Clostridiaceae</taxon>
        <taxon>Clostridium</taxon>
    </lineage>
</organism>
<dbReference type="STRING" id="1121305.CLCOL_18900"/>
<dbReference type="InterPro" id="IPR047568">
    <property type="entry name" value="ATLF-like_dom"/>
</dbReference>
<dbReference type="Pfam" id="PF07737">
    <property type="entry name" value="ATLF"/>
    <property type="match status" value="1"/>
</dbReference>
<sequence>MNNKKKVFKRIFIVVSMVSIFFFATILTEASGIKSEQTIYVNKDIDKEVTKDFSTESNDKLIVMDKLIVLPEEKYDKLEAKKMIDRLKKIPYPILEELLESDVKIILSNTNITGVHEYTHLKGVTPRGWENTGKTWDDVPGAGGKAVVARIGYSDPGEAHGAINLELHETAHAIDAYVFHNISSSENYKNIWNQEVYNLFGNDPYFVNYPEEYFAETFAMYYLDEEQKQILKERAPLTYEFIKNLQS</sequence>
<proteinExistence type="predicted"/>
<keyword evidence="6" id="KW-1185">Reference proteome</keyword>
<evidence type="ECO:0000256" key="1">
    <source>
        <dbReference type="ARBA" id="ARBA00004613"/>
    </source>
</evidence>
<dbReference type="InterPro" id="IPR024079">
    <property type="entry name" value="MetalloPept_cat_dom_sf"/>
</dbReference>
<evidence type="ECO:0000256" key="2">
    <source>
        <dbReference type="ARBA" id="ARBA00022525"/>
    </source>
</evidence>